<evidence type="ECO:0000256" key="5">
    <source>
        <dbReference type="ARBA" id="ARBA00022630"/>
    </source>
</evidence>
<dbReference type="Proteomes" id="UP000519023">
    <property type="component" value="Unassembled WGS sequence"/>
</dbReference>
<evidence type="ECO:0000259" key="10">
    <source>
        <dbReference type="Pfam" id="PF18113"/>
    </source>
</evidence>
<dbReference type="Pfam" id="PF18113">
    <property type="entry name" value="Rbx_binding"/>
    <property type="match status" value="1"/>
</dbReference>
<dbReference type="InterPro" id="IPR023753">
    <property type="entry name" value="FAD/NAD-binding_dom"/>
</dbReference>
<evidence type="ECO:0000259" key="9">
    <source>
        <dbReference type="Pfam" id="PF07992"/>
    </source>
</evidence>
<keyword evidence="8" id="KW-0520">NAD</keyword>
<evidence type="ECO:0000256" key="6">
    <source>
        <dbReference type="ARBA" id="ARBA00022827"/>
    </source>
</evidence>
<dbReference type="AlphaFoldDB" id="A0A7X9ZSK8"/>
<dbReference type="PRINTS" id="PR00368">
    <property type="entry name" value="FADPNR"/>
</dbReference>
<dbReference type="InterPro" id="IPR041364">
    <property type="entry name" value="Rbx-bd"/>
</dbReference>
<dbReference type="SUPFAM" id="SSF51905">
    <property type="entry name" value="FAD/NAD(P)-binding domain"/>
    <property type="match status" value="1"/>
</dbReference>
<gene>
    <name evidence="11" type="ORF">HHL08_04005</name>
</gene>
<keyword evidence="5" id="KW-0285">Flavoprotein</keyword>
<keyword evidence="6" id="KW-0274">FAD</keyword>
<evidence type="ECO:0000256" key="1">
    <source>
        <dbReference type="ARBA" id="ARBA00001974"/>
    </source>
</evidence>
<keyword evidence="7" id="KW-0560">Oxidoreductase</keyword>
<evidence type="ECO:0000256" key="8">
    <source>
        <dbReference type="ARBA" id="ARBA00023027"/>
    </source>
</evidence>
<comment type="similarity">
    <text evidence="3">Belongs to the FAD-dependent oxidoreductase family.</text>
</comment>
<organism evidence="11 12">
    <name type="scientific">Sphingobium psychrophilum</name>
    <dbReference type="NCBI Taxonomy" id="2728834"/>
    <lineage>
        <taxon>Bacteria</taxon>
        <taxon>Pseudomonadati</taxon>
        <taxon>Pseudomonadota</taxon>
        <taxon>Alphaproteobacteria</taxon>
        <taxon>Sphingomonadales</taxon>
        <taxon>Sphingomonadaceae</taxon>
        <taxon>Sphingobium</taxon>
    </lineage>
</organism>
<comment type="subcellular location">
    <subcellularLocation>
        <location evidence="2">Cytoplasm</location>
    </subcellularLocation>
</comment>
<dbReference type="PRINTS" id="PR00411">
    <property type="entry name" value="PNDRDTASEI"/>
</dbReference>
<keyword evidence="4" id="KW-0963">Cytoplasm</keyword>
<evidence type="ECO:0000313" key="12">
    <source>
        <dbReference type="Proteomes" id="UP000519023"/>
    </source>
</evidence>
<dbReference type="Gene3D" id="3.50.50.60">
    <property type="entry name" value="FAD/NAD(P)-binding domain"/>
    <property type="match status" value="2"/>
</dbReference>
<dbReference type="RefSeq" id="WP_169571184.1">
    <property type="nucleotide sequence ID" value="NZ_JABBFV010000002.1"/>
</dbReference>
<evidence type="ECO:0000256" key="3">
    <source>
        <dbReference type="ARBA" id="ARBA00006442"/>
    </source>
</evidence>
<comment type="caution">
    <text evidence="11">The sequence shown here is derived from an EMBL/GenBank/DDBJ whole genome shotgun (WGS) entry which is preliminary data.</text>
</comment>
<dbReference type="Pfam" id="PF07992">
    <property type="entry name" value="Pyr_redox_2"/>
    <property type="match status" value="1"/>
</dbReference>
<proteinExistence type="inferred from homology"/>
<feature type="domain" description="Rubredoxin binding" evidence="10">
    <location>
        <begin position="310"/>
        <end position="379"/>
    </location>
</feature>
<evidence type="ECO:0000256" key="4">
    <source>
        <dbReference type="ARBA" id="ARBA00022490"/>
    </source>
</evidence>
<dbReference type="EMBL" id="JABBFV010000002">
    <property type="protein sequence ID" value="NML09309.1"/>
    <property type="molecule type" value="Genomic_DNA"/>
</dbReference>
<name>A0A7X9ZSK8_9SPHN</name>
<dbReference type="GO" id="GO:0016491">
    <property type="term" value="F:oxidoreductase activity"/>
    <property type="evidence" value="ECO:0007669"/>
    <property type="project" value="UniProtKB-KW"/>
</dbReference>
<keyword evidence="12" id="KW-1185">Reference proteome</keyword>
<reference evidence="11 12" key="1">
    <citation type="submission" date="2020-04" db="EMBL/GenBank/DDBJ databases">
        <title>Sphingobium sp. AR-3-1 isolated from Arctic soil.</title>
        <authorList>
            <person name="Dahal R.H."/>
            <person name="Chaudhary D.K."/>
        </authorList>
    </citation>
    <scope>NUCLEOTIDE SEQUENCE [LARGE SCALE GENOMIC DNA]</scope>
    <source>
        <strain evidence="11 12">AR-3-1</strain>
    </source>
</reference>
<comment type="cofactor">
    <cofactor evidence="1">
        <name>FAD</name>
        <dbReference type="ChEBI" id="CHEBI:57692"/>
    </cofactor>
</comment>
<dbReference type="InterPro" id="IPR036188">
    <property type="entry name" value="FAD/NAD-bd_sf"/>
</dbReference>
<dbReference type="PANTHER" id="PTHR43429">
    <property type="entry name" value="PYRIDINE NUCLEOTIDE-DISULFIDE OXIDOREDUCTASE DOMAIN-CONTAINING"/>
    <property type="match status" value="1"/>
</dbReference>
<evidence type="ECO:0000256" key="7">
    <source>
        <dbReference type="ARBA" id="ARBA00023002"/>
    </source>
</evidence>
<protein>
    <submittedName>
        <fullName evidence="11">FAD-dependent oxidoreductase</fullName>
    </submittedName>
</protein>
<dbReference type="InterPro" id="IPR050260">
    <property type="entry name" value="FAD-bd_OxRdtase"/>
</dbReference>
<accession>A0A7X9ZSK8</accession>
<feature type="domain" description="FAD/NAD(P)-binding" evidence="9">
    <location>
        <begin position="6"/>
        <end position="282"/>
    </location>
</feature>
<dbReference type="Gene3D" id="3.30.390.120">
    <property type="match status" value="1"/>
</dbReference>
<evidence type="ECO:0000313" key="11">
    <source>
        <dbReference type="EMBL" id="NML09309.1"/>
    </source>
</evidence>
<evidence type="ECO:0000256" key="2">
    <source>
        <dbReference type="ARBA" id="ARBA00004496"/>
    </source>
</evidence>
<dbReference type="PANTHER" id="PTHR43429:SF3">
    <property type="entry name" value="NITRITE REDUCTASE [NAD(P)H]"/>
    <property type="match status" value="1"/>
</dbReference>
<dbReference type="GO" id="GO:0005737">
    <property type="term" value="C:cytoplasm"/>
    <property type="evidence" value="ECO:0007669"/>
    <property type="project" value="UniProtKB-SubCell"/>
</dbReference>
<sequence length="389" mass="41000">MTGSPHIVVIGSGLAGYGVLRELRKLAPDARLTLVTQDDGHFYSKPALSTALAKGKVADTLVTTAAEKMATQLKLDLRAGRVVEAIDRQDKAVLTTGGPIFYDRLVLALGADPIRPPIDGDAAHRAMAVNTIDHYREFREKLPDGARVLIMGSGLVGTEFANDLAASGYRPVVVDMLGHPLAQLVPPAVGARIRDALSAKGVEWHLGRKVMAIHKADGGIRAELDDGLVVEAAVVLSAVGLRPNVQLAQDAGLDVERGILVDQTGRTSDPDIYAIGDCAQYPGGLAAYVTPIMAAARAIAPSALGTPTDIRFPPLSVQVKTTACPVVLLPAPLGVAGAWEEAANDAMGLKYLFRDGDGAVRGYVFTQDYCQERMDMDRALSEPLTGVAA</sequence>